<dbReference type="InterPro" id="IPR056490">
    <property type="entry name" value="Rcc01698_C"/>
</dbReference>
<dbReference type="Pfam" id="PF13547">
    <property type="entry name" value="GTA_TIM"/>
    <property type="match status" value="1"/>
</dbReference>
<dbReference type="OrthoDB" id="8445115at2"/>
<dbReference type="Proteomes" id="UP000032611">
    <property type="component" value="Chromosome"/>
</dbReference>
<evidence type="ECO:0000313" key="4">
    <source>
        <dbReference type="EMBL" id="AJY47226.1"/>
    </source>
</evidence>
<evidence type="ECO:0000313" key="5">
    <source>
        <dbReference type="Proteomes" id="UP000032611"/>
    </source>
</evidence>
<sequence>MATIVFQAAGAVVGSVFGPFGAVAGRALGALAGSVLDARLFGGGRESVKGQHLANARVGGAEEGLAIPRVYGTSRVGGTLIWATRFEEEVIEERTGGKASGSSVESFAYYGNFAFGLCEGPVAAIRRIWADGQELDLTQIEMRFYRGDEAQLPDPLIEAKQGTGNAPAYRGLSYVVFERLPLDSFGNRIPLLQFEVLRPTGALESQIRAVALIPGATEHGLSPFQVTESLGSGRQRIMNRNTLTHATDYEASIDELMALCPNLECVAIVVAWFGSDLRAGACTIEPGVEIPSRSEESSLWQVSGIDRAGAHLVSEHNGGPAYGGTPNDAGLIATIADLRARGLKVFLYPFIMMDVPAGNGLPDPWGGSEQAIYPWRGRITCHPAPGLPGTTDRTTSARSQVEAFLGSAVPSDFAVSAGTVRYSGSDKGYRRMVLHYAHLAALAGGVDGFIIGSELRGLTSIRDGSDAFPFVEGLVALAADVRGIVGPATALTYGADWTEYFGCHPADGNVYFNLDPLWASADITAVGIDNYMPLSDWRDADLAAANPDGFRVGDEPERMVSQIAAGEGYDWYYASANDRAARLRSPITDGLAGKPWVYRYKDIESWWTNHHFNRIGGVESSVATAWTPRAKPIWFTELGCPAVDKGACQPNVFADPKSAESAYPYFSSGQRSDAEQRRFLEAHLSWWEAGAAPAGMVDPNRIFVWCWDARPYPAFPENPEIWSDGANWVTGHWLNGRLGATTVGDTVRALLSDHGFDDCDVALLSGDLTGYQQADIDAARDLIEPLLDLYSADVLEANGSLIFRSRLKASLPPQAIDVVADLADAALWSETRGHESDIAGEAVVTYYDPSGRYEQASARSSRAISANDRVLRYGLPTVLPETTALNLAGSLLRENRVSVRTLKVSLSPQERTIEVGDVVSLADGPSGRFMVTRLESAETLNLEARSFSPMFGSALVVSETRRTDDRATGGFAPRVVLMDLARFEEGAAEDFARIATFAKPWRRIFVSSSVTSEGYTASAVAERPAGTARLVSELTAGASGRFDYERTLTIDLDFGGLSSASKATVLNGGNRIAVQANNGVFEIIGFLDATEIAAGRWRLSGLLRGLHGTEDAMIAGAAAGSDTVILNAAVIPVGLEARNAGLARNYMLETAYGQQDPAAPYVFTGGVRAETPLAPVHFRARRNGAGDIVMSWIRRSRVDADDWAASEIPLDESEERYRLEIRDGGMLLRQVEVADPSLVYTTDEQLVDFGAAAEAFSVRLFQLGRKVPLGIPLEATVSLPN</sequence>
<gene>
    <name evidence="4" type="ORF">TM49_18560</name>
</gene>
<name>A0A0D5LT07_MAREN</name>
<reference evidence="4 5" key="1">
    <citation type="journal article" date="2015" name="Genome Announc.">
        <title>Complete genome sequence of Martelella endophytica YC6887, which has antifungal activity associated with a halophyte.</title>
        <authorList>
            <person name="Khan A."/>
            <person name="Khan H."/>
            <person name="Chung E.J."/>
            <person name="Hossain M.T."/>
            <person name="Chung Y.R."/>
        </authorList>
    </citation>
    <scope>NUCLEOTIDE SEQUENCE [LARGE SCALE GENOMIC DNA]</scope>
    <source>
        <strain evidence="4">YC6887</strain>
    </source>
</reference>
<keyword evidence="5" id="KW-1185">Reference proteome</keyword>
<accession>A0A0D5LT07</accession>
<dbReference type="EMBL" id="CP010803">
    <property type="protein sequence ID" value="AJY47226.1"/>
    <property type="molecule type" value="Genomic_DNA"/>
</dbReference>
<dbReference type="InterPro" id="IPR032876">
    <property type="entry name" value="J_dom"/>
</dbReference>
<evidence type="ECO:0008006" key="6">
    <source>
        <dbReference type="Google" id="ProtNLM"/>
    </source>
</evidence>
<dbReference type="CDD" id="cd19607">
    <property type="entry name" value="GTA_TIM-barrel-like"/>
    <property type="match status" value="1"/>
</dbReference>
<feature type="domain" description="Tip attachment protein J" evidence="2">
    <location>
        <begin position="777"/>
        <end position="935"/>
    </location>
</feature>
<dbReference type="Pfam" id="PF23666">
    <property type="entry name" value="Rcc01698_C"/>
    <property type="match status" value="1"/>
</dbReference>
<protein>
    <recommendedName>
        <fullName evidence="6">Gene transfer agent (GTA)</fullName>
    </recommendedName>
</protein>
<feature type="domain" description="Rcc01698-like C-terminal" evidence="3">
    <location>
        <begin position="1028"/>
        <end position="1124"/>
    </location>
</feature>
<dbReference type="HOGENOM" id="CLU_007148_0_0_5"/>
<evidence type="ECO:0000259" key="2">
    <source>
        <dbReference type="Pfam" id="PF13550"/>
    </source>
</evidence>
<evidence type="ECO:0000259" key="3">
    <source>
        <dbReference type="Pfam" id="PF23666"/>
    </source>
</evidence>
<dbReference type="STRING" id="1486262.TM49_18560"/>
<evidence type="ECO:0000259" key="1">
    <source>
        <dbReference type="Pfam" id="PF13547"/>
    </source>
</evidence>
<dbReference type="KEGG" id="mey:TM49_18560"/>
<feature type="domain" description="GTA TIM-barrel-like" evidence="1">
    <location>
        <begin position="428"/>
        <end position="716"/>
    </location>
</feature>
<dbReference type="InterPro" id="IPR025195">
    <property type="entry name" value="GTA_TIM_dom"/>
</dbReference>
<dbReference type="SUPFAM" id="SSF51445">
    <property type="entry name" value="(Trans)glycosidases"/>
    <property type="match status" value="1"/>
</dbReference>
<dbReference type="PATRIC" id="fig|1486262.3.peg.3841"/>
<dbReference type="Gene3D" id="3.20.20.80">
    <property type="entry name" value="Glycosidases"/>
    <property type="match status" value="1"/>
</dbReference>
<dbReference type="Pfam" id="PF13550">
    <property type="entry name" value="Phage-tail_3"/>
    <property type="match status" value="1"/>
</dbReference>
<dbReference type="RefSeq" id="WP_045683436.1">
    <property type="nucleotide sequence ID" value="NZ_CP010803.1"/>
</dbReference>
<dbReference type="InterPro" id="IPR017853">
    <property type="entry name" value="GH"/>
</dbReference>
<proteinExistence type="predicted"/>
<organism evidence="4 5">
    <name type="scientific">Martelella endophytica</name>
    <dbReference type="NCBI Taxonomy" id="1486262"/>
    <lineage>
        <taxon>Bacteria</taxon>
        <taxon>Pseudomonadati</taxon>
        <taxon>Pseudomonadota</taxon>
        <taxon>Alphaproteobacteria</taxon>
        <taxon>Hyphomicrobiales</taxon>
        <taxon>Aurantimonadaceae</taxon>
        <taxon>Martelella</taxon>
    </lineage>
</organism>